<gene>
    <name evidence="1" type="ORF">EYF80_002917</name>
</gene>
<name>A0A4Z2JAA4_9TELE</name>
<comment type="caution">
    <text evidence="1">The sequence shown here is derived from an EMBL/GenBank/DDBJ whole genome shotgun (WGS) entry which is preliminary data.</text>
</comment>
<evidence type="ECO:0000313" key="1">
    <source>
        <dbReference type="EMBL" id="TNN86734.1"/>
    </source>
</evidence>
<protein>
    <submittedName>
        <fullName evidence="1">Uncharacterized protein</fullName>
    </submittedName>
</protein>
<keyword evidence="2" id="KW-1185">Reference proteome</keyword>
<accession>A0A4Z2JAA4</accession>
<dbReference type="EMBL" id="SRLO01000013">
    <property type="protein sequence ID" value="TNN86734.1"/>
    <property type="molecule type" value="Genomic_DNA"/>
</dbReference>
<sequence length="153" mass="15791">MSGVGACVLVESEVSAAFNGFSPKQTSAAAALLSTEVATPVLTDCLPPQWLHIFGVIPKGGAADNSSAFPHRSAEGQCCWRDGVLAEEAYEVTLVVHRAGVMANRNDGWGPGDDEGFRGDLSRLQGLRSAVGLSRGAVSEVPAVAVDSSAHRG</sequence>
<proteinExistence type="predicted"/>
<dbReference type="AlphaFoldDB" id="A0A4Z2JAA4"/>
<reference evidence="1 2" key="1">
    <citation type="submission" date="2019-03" db="EMBL/GenBank/DDBJ databases">
        <title>First draft genome of Liparis tanakae, snailfish: a comprehensive survey of snailfish specific genes.</title>
        <authorList>
            <person name="Kim W."/>
            <person name="Song I."/>
            <person name="Jeong J.-H."/>
            <person name="Kim D."/>
            <person name="Kim S."/>
            <person name="Ryu S."/>
            <person name="Song J.Y."/>
            <person name="Lee S.K."/>
        </authorList>
    </citation>
    <scope>NUCLEOTIDE SEQUENCE [LARGE SCALE GENOMIC DNA]</scope>
    <source>
        <tissue evidence="1">Muscle</tissue>
    </source>
</reference>
<dbReference type="Proteomes" id="UP000314294">
    <property type="component" value="Unassembled WGS sequence"/>
</dbReference>
<organism evidence="1 2">
    <name type="scientific">Liparis tanakae</name>
    <name type="common">Tanaka's snailfish</name>
    <dbReference type="NCBI Taxonomy" id="230148"/>
    <lineage>
        <taxon>Eukaryota</taxon>
        <taxon>Metazoa</taxon>
        <taxon>Chordata</taxon>
        <taxon>Craniata</taxon>
        <taxon>Vertebrata</taxon>
        <taxon>Euteleostomi</taxon>
        <taxon>Actinopterygii</taxon>
        <taxon>Neopterygii</taxon>
        <taxon>Teleostei</taxon>
        <taxon>Neoteleostei</taxon>
        <taxon>Acanthomorphata</taxon>
        <taxon>Eupercaria</taxon>
        <taxon>Perciformes</taxon>
        <taxon>Cottioidei</taxon>
        <taxon>Cottales</taxon>
        <taxon>Liparidae</taxon>
        <taxon>Liparis</taxon>
    </lineage>
</organism>
<evidence type="ECO:0000313" key="2">
    <source>
        <dbReference type="Proteomes" id="UP000314294"/>
    </source>
</evidence>